<dbReference type="Gene3D" id="2.60.40.1120">
    <property type="entry name" value="Carboxypeptidase-like, regulatory domain"/>
    <property type="match status" value="1"/>
</dbReference>
<dbReference type="EMBL" id="JACHGF010000005">
    <property type="protein sequence ID" value="MBB5285265.1"/>
    <property type="molecule type" value="Genomic_DNA"/>
</dbReference>
<organism evidence="1 2">
    <name type="scientific">Rhabdobacter roseus</name>
    <dbReference type="NCBI Taxonomy" id="1655419"/>
    <lineage>
        <taxon>Bacteria</taxon>
        <taxon>Pseudomonadati</taxon>
        <taxon>Bacteroidota</taxon>
        <taxon>Cytophagia</taxon>
        <taxon>Cytophagales</taxon>
        <taxon>Cytophagaceae</taxon>
        <taxon>Rhabdobacter</taxon>
    </lineage>
</organism>
<sequence>MKIDNPCNQEWASMAKNGMGKYCSQCAKKVIDFTSLNDHEVIQILEQRTEKVCGRLAQQQLNRIIKKGTNRNRHLFYNTLAGLLLMGNTEDSFAENHLATKQEIASAVNNPIANNIGKNDTKPAADSLKNIIQGKVIDALSKEPLPFVPILVKGTKTGTTADQDGQFKLVIPDSLMADTVTLQIIYIGYESKEVVIHRRELSKTKMLLVIPAETAMMGEVCIVKRKRWWQFWK</sequence>
<proteinExistence type="predicted"/>
<keyword evidence="2" id="KW-1185">Reference proteome</keyword>
<comment type="caution">
    <text evidence="1">The sequence shown here is derived from an EMBL/GenBank/DDBJ whole genome shotgun (WGS) entry which is preliminary data.</text>
</comment>
<protein>
    <recommendedName>
        <fullName evidence="3">Carboxypeptidase-like regulatory domain-containing protein</fullName>
    </recommendedName>
</protein>
<evidence type="ECO:0000313" key="1">
    <source>
        <dbReference type="EMBL" id="MBB5285265.1"/>
    </source>
</evidence>
<dbReference type="SUPFAM" id="SSF49464">
    <property type="entry name" value="Carboxypeptidase regulatory domain-like"/>
    <property type="match status" value="1"/>
</dbReference>
<evidence type="ECO:0000313" key="2">
    <source>
        <dbReference type="Proteomes" id="UP000557307"/>
    </source>
</evidence>
<dbReference type="Pfam" id="PF13715">
    <property type="entry name" value="CarbopepD_reg_2"/>
    <property type="match status" value="1"/>
</dbReference>
<dbReference type="AlphaFoldDB" id="A0A840TQS5"/>
<name>A0A840TQS5_9BACT</name>
<accession>A0A840TQS5</accession>
<dbReference type="Proteomes" id="UP000557307">
    <property type="component" value="Unassembled WGS sequence"/>
</dbReference>
<gene>
    <name evidence="1" type="ORF">HNQ92_003422</name>
</gene>
<dbReference type="InterPro" id="IPR008969">
    <property type="entry name" value="CarboxyPept-like_regulatory"/>
</dbReference>
<dbReference type="RefSeq" id="WP_184175260.1">
    <property type="nucleotide sequence ID" value="NZ_JACHGF010000005.1"/>
</dbReference>
<reference evidence="1 2" key="1">
    <citation type="submission" date="2020-08" db="EMBL/GenBank/DDBJ databases">
        <title>Genomic Encyclopedia of Type Strains, Phase IV (KMG-IV): sequencing the most valuable type-strain genomes for metagenomic binning, comparative biology and taxonomic classification.</title>
        <authorList>
            <person name="Goeker M."/>
        </authorList>
    </citation>
    <scope>NUCLEOTIDE SEQUENCE [LARGE SCALE GENOMIC DNA]</scope>
    <source>
        <strain evidence="1 2">DSM 105074</strain>
    </source>
</reference>
<evidence type="ECO:0008006" key="3">
    <source>
        <dbReference type="Google" id="ProtNLM"/>
    </source>
</evidence>